<sequence length="405" mass="46466">MDDISTNIEQYDIAIAQLQTKRDQLAKSLEYPQSLLAPIRKLPTDVMIEIFQQATHPIQFFPFFGFRPTCSGEVFTLSWVCSWWRTLIFAQPTLWSSIDLTLENLRFSSKVSLLSLDGALKECLRRSGMSAPLHLNLEFSSMGLNESETFNILDALAEHASRWKKLRIYLTDEDSYECWEYMVREQVESLRASSLLEVMDIRCLGRIKNWPVALNFCLQLHTLRTSYLDLDHALSLKNLTVLAIQVYHGRSFADLLEPFPHLRTLVLGVFVRVDNERTPPSFNDFQHIHLSNLQILSMEEAFPTGLWQSVRLPNLTSLSVNVDLEEGNLSQYVIRWDKPVLDESFFATANPFNDLKEMLRLSRCVVQNVSLGTIPSSIVKSFFADIIIADSGKFIVDGFPYRRLA</sequence>
<gene>
    <name evidence="2" type="ORF">BDP27DRAFT_1325997</name>
</gene>
<comment type="caution">
    <text evidence="2">The sequence shown here is derived from an EMBL/GenBank/DDBJ whole genome shotgun (WGS) entry which is preliminary data.</text>
</comment>
<evidence type="ECO:0008006" key="4">
    <source>
        <dbReference type="Google" id="ProtNLM"/>
    </source>
</evidence>
<evidence type="ECO:0000313" key="3">
    <source>
        <dbReference type="Proteomes" id="UP000772434"/>
    </source>
</evidence>
<organism evidence="2 3">
    <name type="scientific">Rhodocollybia butyracea</name>
    <dbReference type="NCBI Taxonomy" id="206335"/>
    <lineage>
        <taxon>Eukaryota</taxon>
        <taxon>Fungi</taxon>
        <taxon>Dikarya</taxon>
        <taxon>Basidiomycota</taxon>
        <taxon>Agaricomycotina</taxon>
        <taxon>Agaricomycetes</taxon>
        <taxon>Agaricomycetidae</taxon>
        <taxon>Agaricales</taxon>
        <taxon>Marasmiineae</taxon>
        <taxon>Omphalotaceae</taxon>
        <taxon>Rhodocollybia</taxon>
    </lineage>
</organism>
<keyword evidence="1" id="KW-0175">Coiled coil</keyword>
<feature type="coiled-coil region" evidence="1">
    <location>
        <begin position="1"/>
        <end position="28"/>
    </location>
</feature>
<protein>
    <recommendedName>
        <fullName evidence="4">F-box domain-containing protein</fullName>
    </recommendedName>
</protein>
<keyword evidence="3" id="KW-1185">Reference proteome</keyword>
<dbReference type="AlphaFoldDB" id="A0A9P5PV61"/>
<evidence type="ECO:0000256" key="1">
    <source>
        <dbReference type="SAM" id="Coils"/>
    </source>
</evidence>
<dbReference type="Gene3D" id="1.20.1280.50">
    <property type="match status" value="1"/>
</dbReference>
<name>A0A9P5PV61_9AGAR</name>
<dbReference type="Proteomes" id="UP000772434">
    <property type="component" value="Unassembled WGS sequence"/>
</dbReference>
<proteinExistence type="predicted"/>
<dbReference type="EMBL" id="JADNRY010000054">
    <property type="protein sequence ID" value="KAF9069087.1"/>
    <property type="molecule type" value="Genomic_DNA"/>
</dbReference>
<dbReference type="OrthoDB" id="3266451at2759"/>
<accession>A0A9P5PV61</accession>
<evidence type="ECO:0000313" key="2">
    <source>
        <dbReference type="EMBL" id="KAF9069087.1"/>
    </source>
</evidence>
<reference evidence="2" key="1">
    <citation type="submission" date="2020-11" db="EMBL/GenBank/DDBJ databases">
        <authorList>
            <consortium name="DOE Joint Genome Institute"/>
            <person name="Ahrendt S."/>
            <person name="Riley R."/>
            <person name="Andreopoulos W."/>
            <person name="Labutti K."/>
            <person name="Pangilinan J."/>
            <person name="Ruiz-Duenas F.J."/>
            <person name="Barrasa J.M."/>
            <person name="Sanchez-Garcia M."/>
            <person name="Camarero S."/>
            <person name="Miyauchi S."/>
            <person name="Serrano A."/>
            <person name="Linde D."/>
            <person name="Babiker R."/>
            <person name="Drula E."/>
            <person name="Ayuso-Fernandez I."/>
            <person name="Pacheco R."/>
            <person name="Padilla G."/>
            <person name="Ferreira P."/>
            <person name="Barriuso J."/>
            <person name="Kellner H."/>
            <person name="Castanera R."/>
            <person name="Alfaro M."/>
            <person name="Ramirez L."/>
            <person name="Pisabarro A.G."/>
            <person name="Kuo A."/>
            <person name="Tritt A."/>
            <person name="Lipzen A."/>
            <person name="He G."/>
            <person name="Yan M."/>
            <person name="Ng V."/>
            <person name="Cullen D."/>
            <person name="Martin F."/>
            <person name="Rosso M.-N."/>
            <person name="Henrissat B."/>
            <person name="Hibbett D."/>
            <person name="Martinez A.T."/>
            <person name="Grigoriev I.V."/>
        </authorList>
    </citation>
    <scope>NUCLEOTIDE SEQUENCE</scope>
    <source>
        <strain evidence="2">AH 40177</strain>
    </source>
</reference>